<keyword evidence="7" id="KW-1185">Reference proteome</keyword>
<dbReference type="EMBL" id="LYXU01000157">
    <property type="protein sequence ID" value="OBS15413.1"/>
    <property type="molecule type" value="Genomic_DNA"/>
</dbReference>
<dbReference type="AlphaFoldDB" id="A0A1B8A4L5"/>
<dbReference type="SUPFAM" id="SSF48264">
    <property type="entry name" value="Cytochrome P450"/>
    <property type="match status" value="1"/>
</dbReference>
<dbReference type="InterPro" id="IPR001128">
    <property type="entry name" value="Cyt_P450"/>
</dbReference>
<keyword evidence="1 4" id="KW-0349">Heme</keyword>
<evidence type="ECO:0000256" key="2">
    <source>
        <dbReference type="ARBA" id="ARBA00022723"/>
    </source>
</evidence>
<dbReference type="InterPro" id="IPR002401">
    <property type="entry name" value="Cyt_P450_E_grp-I"/>
</dbReference>
<evidence type="ECO:0000256" key="3">
    <source>
        <dbReference type="ARBA" id="ARBA00023004"/>
    </source>
</evidence>
<dbReference type="PANTHER" id="PTHR24305:SF78">
    <property type="entry name" value="P450, PUTATIVE (EUROFUNG)-RELATED"/>
    <property type="match status" value="1"/>
</dbReference>
<dbReference type="STRING" id="36050.A0A1B8A4L5"/>
<keyword evidence="3 4" id="KW-0408">Iron</keyword>
<dbReference type="Proteomes" id="UP000091967">
    <property type="component" value="Unassembled WGS sequence"/>
</dbReference>
<keyword evidence="5" id="KW-0812">Transmembrane</keyword>
<dbReference type="GO" id="GO:0020037">
    <property type="term" value="F:heme binding"/>
    <property type="evidence" value="ECO:0007669"/>
    <property type="project" value="InterPro"/>
</dbReference>
<dbReference type="Gene3D" id="1.10.630.10">
    <property type="entry name" value="Cytochrome P450"/>
    <property type="match status" value="1"/>
</dbReference>
<dbReference type="GO" id="GO:0004497">
    <property type="term" value="F:monooxygenase activity"/>
    <property type="evidence" value="ECO:0007669"/>
    <property type="project" value="InterPro"/>
</dbReference>
<dbReference type="GO" id="GO:0005506">
    <property type="term" value="F:iron ion binding"/>
    <property type="evidence" value="ECO:0007669"/>
    <property type="project" value="InterPro"/>
</dbReference>
<keyword evidence="5" id="KW-1133">Transmembrane helix</keyword>
<feature type="transmembrane region" description="Helical" evidence="5">
    <location>
        <begin position="100"/>
        <end position="124"/>
    </location>
</feature>
<dbReference type="InterPro" id="IPR036396">
    <property type="entry name" value="Cyt_P450_sf"/>
</dbReference>
<name>A0A1B8A4L5_FUSPO</name>
<evidence type="ECO:0008006" key="8">
    <source>
        <dbReference type="Google" id="ProtNLM"/>
    </source>
</evidence>
<evidence type="ECO:0000256" key="5">
    <source>
        <dbReference type="SAM" id="Phobius"/>
    </source>
</evidence>
<proteinExistence type="predicted"/>
<organism evidence="6 7">
    <name type="scientific">Fusarium poae</name>
    <dbReference type="NCBI Taxonomy" id="36050"/>
    <lineage>
        <taxon>Eukaryota</taxon>
        <taxon>Fungi</taxon>
        <taxon>Dikarya</taxon>
        <taxon>Ascomycota</taxon>
        <taxon>Pezizomycotina</taxon>
        <taxon>Sordariomycetes</taxon>
        <taxon>Hypocreomycetidae</taxon>
        <taxon>Hypocreales</taxon>
        <taxon>Nectriaceae</taxon>
        <taxon>Fusarium</taxon>
    </lineage>
</organism>
<keyword evidence="5" id="KW-0472">Membrane</keyword>
<evidence type="ECO:0000313" key="6">
    <source>
        <dbReference type="EMBL" id="OBS15413.1"/>
    </source>
</evidence>
<dbReference type="PRINTS" id="PR00385">
    <property type="entry name" value="P450"/>
</dbReference>
<dbReference type="PRINTS" id="PR00463">
    <property type="entry name" value="EP450I"/>
</dbReference>
<dbReference type="Pfam" id="PF00067">
    <property type="entry name" value="p450"/>
    <property type="match status" value="1"/>
</dbReference>
<feature type="transmembrane region" description="Helical" evidence="5">
    <location>
        <begin position="76"/>
        <end position="94"/>
    </location>
</feature>
<dbReference type="OMA" id="TAYPNEY"/>
<comment type="cofactor">
    <cofactor evidence="4">
        <name>heme</name>
        <dbReference type="ChEBI" id="CHEBI:30413"/>
    </cofactor>
</comment>
<dbReference type="InterPro" id="IPR050121">
    <property type="entry name" value="Cytochrome_P450_monoxygenase"/>
</dbReference>
<gene>
    <name evidence="6" type="ORF">FPOA_13750</name>
</gene>
<dbReference type="GO" id="GO:0016705">
    <property type="term" value="F:oxidoreductase activity, acting on paired donors, with incorporation or reduction of molecular oxygen"/>
    <property type="evidence" value="ECO:0007669"/>
    <property type="project" value="InterPro"/>
</dbReference>
<evidence type="ECO:0000313" key="7">
    <source>
        <dbReference type="Proteomes" id="UP000091967"/>
    </source>
</evidence>
<feature type="binding site" description="axial binding residue" evidence="4">
    <location>
        <position position="536"/>
    </location>
    <ligand>
        <name>heme</name>
        <dbReference type="ChEBI" id="CHEBI:30413"/>
    </ligand>
    <ligandPart>
        <name>Fe</name>
        <dbReference type="ChEBI" id="CHEBI:18248"/>
    </ligandPart>
</feature>
<evidence type="ECO:0000256" key="4">
    <source>
        <dbReference type="PIRSR" id="PIRSR602401-1"/>
    </source>
</evidence>
<accession>A0A1B8A4L5</accession>
<dbReference type="PANTHER" id="PTHR24305">
    <property type="entry name" value="CYTOCHROME P450"/>
    <property type="match status" value="1"/>
</dbReference>
<sequence length="594" mass="66843">MDSFPTLFLLTYQLQCHKRILDPGALRNDSEEMSAALEPTLRSSWQTTAGVSALAGVLSHHIVFRPYEIDGAAWNLVFTYIGLFVALCIVYAQIAGFGFFASLCHTLLVATTYNVSLTASILVYRAFFHRLRSFPGPFMTKLSRFDTLRKVAKTTRGCEDIQGLHKKYGNVVRIGPRELSINLPSAIPLIYGSFTRTKKSLWYEHVSHETDKISVNSTCDPEAHKKRKLLWERALGFRAMKIYETGVTETVNSLLCKIAAKADRTINITKYSMLFSFDVIGVVGFSKDFHMVESETEHPAIKGVHESMMAIGVLGTVPWLLSMLGKIPGAAGGYARFTRWCHEQLQEKRKIIASERASLKDQDPQDIMSWLVKAMEDGDPCAPPGDQAVEEDARLLIIAGSDTVASAITNALYYLAKNPDHYQALQDAIWQHFPNGDSEWTYKKARAVLYLDWVIYETLRLRPSVPGGLTRVTPPEGLIIDDFFIPGDIVVSVPTYTMQRDERYWPDALSFKPERWKGLSTEMVPWIPFTKGQGSCPGKALAIMEMRMVLGRIALLYNISFPKDVTAEDVKFEFKDTFTMKLRGLNIVFTPTSR</sequence>
<dbReference type="CDD" id="cd11061">
    <property type="entry name" value="CYP67-like"/>
    <property type="match status" value="1"/>
</dbReference>
<evidence type="ECO:0000256" key="1">
    <source>
        <dbReference type="ARBA" id="ARBA00022617"/>
    </source>
</evidence>
<keyword evidence="2 4" id="KW-0479">Metal-binding</keyword>
<protein>
    <recommendedName>
        <fullName evidence="8">Cytochrome P450</fullName>
    </recommendedName>
</protein>
<comment type="caution">
    <text evidence="6">The sequence shown here is derived from an EMBL/GenBank/DDBJ whole genome shotgun (WGS) entry which is preliminary data.</text>
</comment>
<reference evidence="6 7" key="1">
    <citation type="submission" date="2016-06" db="EMBL/GenBank/DDBJ databases">
        <title>Living apart together: crosstalk between the core and supernumerary genomes in a fungal plant pathogen.</title>
        <authorList>
            <person name="Vanheule A."/>
            <person name="Audenaert K."/>
            <person name="Warris S."/>
            <person name="Van De Geest H."/>
            <person name="Schijlen E."/>
            <person name="Hofte M."/>
            <person name="De Saeger S."/>
            <person name="Haesaert G."/>
            <person name="Waalwijk C."/>
            <person name="Van Der Lee T."/>
        </authorList>
    </citation>
    <scope>NUCLEOTIDE SEQUENCE [LARGE SCALE GENOMIC DNA]</scope>
    <source>
        <strain evidence="6 7">2516</strain>
    </source>
</reference>